<dbReference type="OrthoDB" id="4065285at2759"/>
<keyword evidence="3" id="KW-1185">Reference proteome</keyword>
<gene>
    <name evidence="2" type="ORF">BN860_03840g</name>
</gene>
<evidence type="ECO:0000313" key="2">
    <source>
        <dbReference type="EMBL" id="CDF91057.1"/>
    </source>
</evidence>
<feature type="region of interest" description="Disordered" evidence="1">
    <location>
        <begin position="330"/>
        <end position="380"/>
    </location>
</feature>
<feature type="region of interest" description="Disordered" evidence="1">
    <location>
        <begin position="98"/>
        <end position="161"/>
    </location>
</feature>
<feature type="region of interest" description="Disordered" evidence="1">
    <location>
        <begin position="188"/>
        <end position="207"/>
    </location>
</feature>
<dbReference type="Proteomes" id="UP000019375">
    <property type="component" value="Unassembled WGS sequence"/>
</dbReference>
<dbReference type="EMBL" id="HG316462">
    <property type="protein sequence ID" value="CDF91057.1"/>
    <property type="molecule type" value="Genomic_DNA"/>
</dbReference>
<organism evidence="2 3">
    <name type="scientific">Zygosaccharomyces bailii (strain CLIB 213 / ATCC 58445 / CBS 680 / BCRC 21525 / NBRC 1098 / NCYC 1416 / NRRL Y-2227)</name>
    <dbReference type="NCBI Taxonomy" id="1333698"/>
    <lineage>
        <taxon>Eukaryota</taxon>
        <taxon>Fungi</taxon>
        <taxon>Dikarya</taxon>
        <taxon>Ascomycota</taxon>
        <taxon>Saccharomycotina</taxon>
        <taxon>Saccharomycetes</taxon>
        <taxon>Saccharomycetales</taxon>
        <taxon>Saccharomycetaceae</taxon>
        <taxon>Zygosaccharomyces</taxon>
    </lineage>
</organism>
<sequence>MIIRAPTRTMTKSFSGKQMGFKFPSVDNQPEALDEYHLNNHHLLNDNITKSHQKMNNEDDGVSQIQSDYTSASNANTNSGNSSNGYYSFANISDNTTTMPSKTQSYASSPKSNGSGDGGKASELTVPRDEQHNISSQKSLEPMEVIPEGNDNAPTSTSLNVQSIPTADNFSFDIASSNSLRLRSTTKEVDATSDLQNSPSFGSSKSSALSLSISNNSSYSSKFAQHNKKSQLKRSASIRCKGGLLHYFLLLGTRIKRTLRKIRMALRRKRSERTVSAKGSVTAVNSKMASRPRLNVTRSSSKKEITSHLTSHLNRTNGYVSNLQRSVSLKSLPPLQEETKSATNVTRRPPPGASPSKFVTPPGSRIVRKPTTPLRRTPSSIRRAASVIRTPMPAGPSIPVPSGGSVYEESVIGSPKSANATEISKVGLVRSGGSKSLNSLVRQRSIVVKNKVIPLSMHHYSIREEDEYREPNDQFVIKSSSMYSLSPVNSVSSEEMLSMKDSNHSINSSLSEINIGDYTDAYEEMNSQCIESDISVESSECSSVSYVQSITQPPANPIVYEELDGSSESLNSDSLGKEIEDFTTNLNHYFKYVIAQRIKLRLQLSQYQSANSLSSSYLDLIESILGAYESEPGAGNSPGESYVPLETASEEDALEESDELVPLSCADERDTIRINVQSPCYRRGASKHSILSLRSGDVKRSLTLPIGMKV</sequence>
<dbReference type="AlphaFoldDB" id="A0A8J2T998"/>
<reference evidence="3" key="1">
    <citation type="journal article" date="2013" name="Genome Announc.">
        <title>Genome sequence of the food spoilage yeast Zygosaccharomyces bailii CLIB 213(T).</title>
        <authorList>
            <person name="Galeote V."/>
            <person name="Bigey F."/>
            <person name="Devillers H."/>
            <person name="Neuveglise C."/>
            <person name="Dequin S."/>
        </authorList>
    </citation>
    <scope>NUCLEOTIDE SEQUENCE [LARGE SCALE GENOMIC DNA]</scope>
    <source>
        <strain evidence="3">CLIB 213 / ATCC 58445 / CBS 680 / CCRC 21525 / NBRC 1098 / NCYC 1416 / NRRL Y-2227</strain>
    </source>
</reference>
<feature type="compositionally biased region" description="Polar residues" evidence="1">
    <location>
        <begin position="277"/>
        <end position="288"/>
    </location>
</feature>
<protein>
    <submittedName>
        <fullName evidence="2">ZYBA0S09-03840g1_1</fullName>
    </submittedName>
</protein>
<evidence type="ECO:0000256" key="1">
    <source>
        <dbReference type="SAM" id="MobiDB-lite"/>
    </source>
</evidence>
<name>A0A8J2T998_ZYGB2</name>
<evidence type="ECO:0000313" key="3">
    <source>
        <dbReference type="Proteomes" id="UP000019375"/>
    </source>
</evidence>
<accession>A0A8J2T998</accession>
<feature type="compositionally biased region" description="Polar residues" evidence="1">
    <location>
        <begin position="152"/>
        <end position="161"/>
    </location>
</feature>
<proteinExistence type="predicted"/>
<feature type="compositionally biased region" description="Polar residues" evidence="1">
    <location>
        <begin position="98"/>
        <end position="114"/>
    </location>
</feature>
<feature type="region of interest" description="Disordered" evidence="1">
    <location>
        <begin position="270"/>
        <end position="305"/>
    </location>
</feature>
<feature type="compositionally biased region" description="Low complexity" evidence="1">
    <location>
        <begin position="197"/>
        <end position="207"/>
    </location>
</feature>